<name>A0A1B2E5S0_9BACL</name>
<evidence type="ECO:0000313" key="2">
    <source>
        <dbReference type="EMBL" id="ANY75262.1"/>
    </source>
</evidence>
<dbReference type="EMBL" id="CP016809">
    <property type="protein sequence ID" value="ANY75262.1"/>
    <property type="molecule type" value="Genomic_DNA"/>
</dbReference>
<sequence>MNKIYKVVSTAALAAVLAGVGAVGAVQAGKGGKVEQAENAVSSNKVNQLTSDQKLVDAAQAKLKEFIMTPVSFSKAETVDYGGEVISFSWEKKSTLAGEVLVKPDGKVVKLYVNPKLVELNDSTKSKLNAAWKQIFNKSAAGYTRLNVHYLEEGGSTDIIAYSNHDFVNLVDGKAARGGGALKEVPAPIQKAAAQALSRVGAKQGKDNPRASFVIELNKKKVYALEYKTNKGNIELEIEESTNRLLGIKLQALSLVKELSEVSVENPEKETQAIREKVNSFSLDKLKIAAVKQAKEIMNLDLSGYHAAREENSGAPSAFHDAVIFTKKGSPTVTGYFNSKGVFSGFRIEQ</sequence>
<evidence type="ECO:0008006" key="3">
    <source>
        <dbReference type="Google" id="ProtNLM"/>
    </source>
</evidence>
<feature type="signal peptide" evidence="1">
    <location>
        <begin position="1"/>
        <end position="28"/>
    </location>
</feature>
<dbReference type="RefSeq" id="WP_099478927.1">
    <property type="nucleotide sequence ID" value="NZ_CP016809.1"/>
</dbReference>
<reference evidence="2" key="1">
    <citation type="submission" date="2016-08" db="EMBL/GenBank/DDBJ databases">
        <title>Complete Genome Seqeunce of Paenibacillus sp. nov. IHBB 9852 from high altitute lake of Indian trans-Himalayas.</title>
        <authorList>
            <person name="Kiran S."/>
            <person name="Swarnkar M.K."/>
            <person name="Rana A."/>
            <person name="Tewari R."/>
            <person name="Gulati A."/>
        </authorList>
    </citation>
    <scope>NUCLEOTIDE SEQUENCE [LARGE SCALE GENOMIC DNA]</scope>
    <source>
        <strain evidence="2">IHBB 9852</strain>
    </source>
</reference>
<dbReference type="AlphaFoldDB" id="A0A1B2E5S0"/>
<dbReference type="KEGG" id="pib:BBD41_23275"/>
<feature type="chain" id="PRO_5008535727" description="PepSY domain-containing protein" evidence="1">
    <location>
        <begin position="29"/>
        <end position="350"/>
    </location>
</feature>
<organism evidence="2">
    <name type="scientific">Paenibacillus ihbetae</name>
    <dbReference type="NCBI Taxonomy" id="1870820"/>
    <lineage>
        <taxon>Bacteria</taxon>
        <taxon>Bacillati</taxon>
        <taxon>Bacillota</taxon>
        <taxon>Bacilli</taxon>
        <taxon>Bacillales</taxon>
        <taxon>Paenibacillaceae</taxon>
        <taxon>Paenibacillus</taxon>
    </lineage>
</organism>
<proteinExistence type="predicted"/>
<evidence type="ECO:0000256" key="1">
    <source>
        <dbReference type="SAM" id="SignalP"/>
    </source>
</evidence>
<keyword evidence="1" id="KW-0732">Signal</keyword>
<dbReference type="GeneID" id="48311213"/>
<protein>
    <recommendedName>
        <fullName evidence="3">PepSY domain-containing protein</fullName>
    </recommendedName>
</protein>
<gene>
    <name evidence="2" type="ORF">BBD41_23275</name>
</gene>
<accession>A0A1B2E5S0</accession>